<name>A0ABZ1LMM1_9ACTN</name>
<evidence type="ECO:0000313" key="2">
    <source>
        <dbReference type="EMBL" id="WTR75807.1"/>
    </source>
</evidence>
<accession>A0ABZ1LMM1</accession>
<keyword evidence="2" id="KW-0614">Plasmid</keyword>
<organism evidence="2 3">
    <name type="scientific">Streptomyces zaomyceticus</name>
    <dbReference type="NCBI Taxonomy" id="68286"/>
    <lineage>
        <taxon>Bacteria</taxon>
        <taxon>Bacillati</taxon>
        <taxon>Actinomycetota</taxon>
        <taxon>Actinomycetes</taxon>
        <taxon>Kitasatosporales</taxon>
        <taxon>Streptomycetaceae</taxon>
        <taxon>Streptomyces</taxon>
    </lineage>
</organism>
<sequence>MPNPKFGLLAIGPQQINGPVTLAEVSDATRLSLSTLSRIDTGRGRLAKAYDTSQNELASTGPGATDHPADRMRRAAR</sequence>
<evidence type="ECO:0000256" key="1">
    <source>
        <dbReference type="SAM" id="MobiDB-lite"/>
    </source>
</evidence>
<geneLocation type="plasmid" evidence="2 3">
    <name>unnamed1</name>
</geneLocation>
<dbReference type="RefSeq" id="WP_398437882.1">
    <property type="nucleotide sequence ID" value="NZ_CP108189.1"/>
</dbReference>
<keyword evidence="3" id="KW-1185">Reference proteome</keyword>
<proteinExistence type="predicted"/>
<protein>
    <submittedName>
        <fullName evidence="2">Helix-turn-helix domain-containing protein</fullName>
    </submittedName>
</protein>
<dbReference type="Proteomes" id="UP001622594">
    <property type="component" value="Plasmid unnamed1"/>
</dbReference>
<evidence type="ECO:0000313" key="3">
    <source>
        <dbReference type="Proteomes" id="UP001622594"/>
    </source>
</evidence>
<feature type="region of interest" description="Disordered" evidence="1">
    <location>
        <begin position="50"/>
        <end position="77"/>
    </location>
</feature>
<dbReference type="EMBL" id="CP108189">
    <property type="protein sequence ID" value="WTR75807.1"/>
    <property type="molecule type" value="Genomic_DNA"/>
</dbReference>
<reference evidence="2 3" key="1">
    <citation type="submission" date="2022-10" db="EMBL/GenBank/DDBJ databases">
        <title>The complete genomes of actinobacterial strains from the NBC collection.</title>
        <authorList>
            <person name="Joergensen T.S."/>
            <person name="Alvarez Arevalo M."/>
            <person name="Sterndorff E.B."/>
            <person name="Faurdal D."/>
            <person name="Vuksanovic O."/>
            <person name="Mourched A.-S."/>
            <person name="Charusanti P."/>
            <person name="Shaw S."/>
            <person name="Blin K."/>
            <person name="Weber T."/>
        </authorList>
    </citation>
    <scope>NUCLEOTIDE SEQUENCE [LARGE SCALE GENOMIC DNA]</scope>
    <source>
        <strain evidence="2 3">NBC_00123</strain>
        <plasmid evidence="2 3">unnamed1</plasmid>
    </source>
</reference>
<gene>
    <name evidence="2" type="ORF">OG814_41845</name>
</gene>
<feature type="compositionally biased region" description="Basic and acidic residues" evidence="1">
    <location>
        <begin position="67"/>
        <end position="77"/>
    </location>
</feature>